<keyword evidence="2" id="KW-1185">Reference proteome</keyword>
<dbReference type="EMBL" id="JBEDUW010000003">
    <property type="protein sequence ID" value="KAK9939601.1"/>
    <property type="molecule type" value="Genomic_DNA"/>
</dbReference>
<comment type="caution">
    <text evidence="1">The sequence shown here is derived from an EMBL/GenBank/DDBJ whole genome shotgun (WGS) entry which is preliminary data.</text>
</comment>
<accession>A0AAW1XRI2</accession>
<protein>
    <submittedName>
        <fullName evidence="1">Uncharacterized protein</fullName>
    </submittedName>
</protein>
<name>A0AAW1XRI2_RUBAR</name>
<gene>
    <name evidence="1" type="ORF">M0R45_016292</name>
</gene>
<proteinExistence type="predicted"/>
<evidence type="ECO:0000313" key="1">
    <source>
        <dbReference type="EMBL" id="KAK9939601.1"/>
    </source>
</evidence>
<dbReference type="Proteomes" id="UP001457282">
    <property type="component" value="Unassembled WGS sequence"/>
</dbReference>
<reference evidence="1 2" key="1">
    <citation type="journal article" date="2023" name="G3 (Bethesda)">
        <title>A chromosome-length genome assembly and annotation of blackberry (Rubus argutus, cv. 'Hillquist').</title>
        <authorList>
            <person name="Bruna T."/>
            <person name="Aryal R."/>
            <person name="Dudchenko O."/>
            <person name="Sargent D.J."/>
            <person name="Mead D."/>
            <person name="Buti M."/>
            <person name="Cavallini A."/>
            <person name="Hytonen T."/>
            <person name="Andres J."/>
            <person name="Pham M."/>
            <person name="Weisz D."/>
            <person name="Mascagni F."/>
            <person name="Usai G."/>
            <person name="Natali L."/>
            <person name="Bassil N."/>
            <person name="Fernandez G.E."/>
            <person name="Lomsadze A."/>
            <person name="Armour M."/>
            <person name="Olukolu B."/>
            <person name="Poorten T."/>
            <person name="Britton C."/>
            <person name="Davik J."/>
            <person name="Ashrafi H."/>
            <person name="Aiden E.L."/>
            <person name="Borodovsky M."/>
            <person name="Worthington M."/>
        </authorList>
    </citation>
    <scope>NUCLEOTIDE SEQUENCE [LARGE SCALE GENOMIC DNA]</scope>
    <source>
        <strain evidence="1">PI 553951</strain>
    </source>
</reference>
<evidence type="ECO:0000313" key="2">
    <source>
        <dbReference type="Proteomes" id="UP001457282"/>
    </source>
</evidence>
<dbReference type="AlphaFoldDB" id="A0AAW1XRI2"/>
<organism evidence="1 2">
    <name type="scientific">Rubus argutus</name>
    <name type="common">Southern blackberry</name>
    <dbReference type="NCBI Taxonomy" id="59490"/>
    <lineage>
        <taxon>Eukaryota</taxon>
        <taxon>Viridiplantae</taxon>
        <taxon>Streptophyta</taxon>
        <taxon>Embryophyta</taxon>
        <taxon>Tracheophyta</taxon>
        <taxon>Spermatophyta</taxon>
        <taxon>Magnoliopsida</taxon>
        <taxon>eudicotyledons</taxon>
        <taxon>Gunneridae</taxon>
        <taxon>Pentapetalae</taxon>
        <taxon>rosids</taxon>
        <taxon>fabids</taxon>
        <taxon>Rosales</taxon>
        <taxon>Rosaceae</taxon>
        <taxon>Rosoideae</taxon>
        <taxon>Rosoideae incertae sedis</taxon>
        <taxon>Rubus</taxon>
    </lineage>
</organism>
<sequence length="97" mass="10387">MLAVKGTTSLVRRSGVEKSRGLGGLSNCLGDGGGDAGCDDLGIDGCERTDGFHDYGGVCDGCEEEEEDRGERESFNWQRRCCWCEIGGFDRAATTQV</sequence>